<gene>
    <name evidence="3" type="ORF">BT63DRAFT_410056</name>
</gene>
<feature type="region of interest" description="Disordered" evidence="1">
    <location>
        <begin position="781"/>
        <end position="803"/>
    </location>
</feature>
<dbReference type="InterPro" id="IPR000719">
    <property type="entry name" value="Prot_kinase_dom"/>
</dbReference>
<name>A0A6A6UL38_9PEZI</name>
<evidence type="ECO:0000256" key="1">
    <source>
        <dbReference type="SAM" id="MobiDB-lite"/>
    </source>
</evidence>
<dbReference type="SMART" id="SM00220">
    <property type="entry name" value="S_TKc"/>
    <property type="match status" value="1"/>
</dbReference>
<sequence length="823" mass="93488">MQWKFCPPEIDYHRELTFDARRILPFRCVKQLSCGGFGTTYLIEIHPAYDRLDNQPAESLHLYVLKSFKVEDQNAFRLENESHIALRNNQTRVDPNIIRYHGSFQHDQTFNIILEYADGGTLEDYFRTTTPPQTYADVFIFWRSLLQIPRALNKISNTDRSIPSTNGNEIHRDGHHLRNSYPNGSRTFGPPEHYNPEIPIALRTDLRISPKADVWSFGAIMSLAATWVLKGQAGITAYENQRIQSRQDHAFGDPDSFHDGTDVLPYVHRHHQCLIENHLKKNDVITRKVLDDIIPFMLSNFDERFYHHPAWIMIQKFLDKAEAGMTQSLPAPAYPLVDGQPALQGRVASDPTGVRTTGSFIPYSPPFRTLEGTEPSPILSASPGGLDHHGNDNRLSLKLRRNSGTSINTAFTDTDTHYSQAASSSADNTYGVHDQAHQGLRHSISFSKRPVISPASPFNGEPRAVPISPQVKPTGQPGLSCSEKQVDTRDKVPCTRKATLTDVHSVPAAQAAQAAPVPFWTIDEIKGWRDERTGLDKQWHPELDKRDFIFFIDSSHTMTSHWDKVITFGKNIGYMPKGFDDDGIDLRFTIDSSRQKRFSWRSRTTFTHITALVTEIERNNPSLIPGKRFTNLRGTIGEFLNDYRTRVQDYSTSRVFRTKPKKTILYVLTDGNAWQPEGNDDITDYIRDLVAALHTAGLPDTQFGIQFVQLGDDAKVYVRLDRWDDLKKYEKIAFDIVDNEPFETFTHRGVRVGGNMWKVMLGSINKWADNQNGVPELPAQALTPRNPSPFPISSIPQRPTLDYQTDPRFEKGVDLSLHGHYGR</sequence>
<dbReference type="EMBL" id="MU004231">
    <property type="protein sequence ID" value="KAF2672995.1"/>
    <property type="molecule type" value="Genomic_DNA"/>
</dbReference>
<feature type="domain" description="Protein kinase" evidence="2">
    <location>
        <begin position="26"/>
        <end position="297"/>
    </location>
</feature>
<dbReference type="OrthoDB" id="5986190at2759"/>
<dbReference type="PANTHER" id="PTHR34706:SF1">
    <property type="entry name" value="VWFA DOMAIN-CONTAINING PROTEIN"/>
    <property type="match status" value="1"/>
</dbReference>
<feature type="compositionally biased region" description="Polar residues" evidence="1">
    <location>
        <begin position="159"/>
        <end position="168"/>
    </location>
</feature>
<proteinExistence type="predicted"/>
<feature type="region of interest" description="Disordered" evidence="1">
    <location>
        <begin position="159"/>
        <end position="192"/>
    </location>
</feature>
<dbReference type="PANTHER" id="PTHR34706">
    <property type="entry name" value="SLR1338 PROTEIN"/>
    <property type="match status" value="1"/>
</dbReference>
<keyword evidence="4" id="KW-1185">Reference proteome</keyword>
<evidence type="ECO:0000259" key="2">
    <source>
        <dbReference type="PROSITE" id="PS50011"/>
    </source>
</evidence>
<dbReference type="SUPFAM" id="SSF56112">
    <property type="entry name" value="Protein kinase-like (PK-like)"/>
    <property type="match status" value="1"/>
</dbReference>
<organism evidence="3 4">
    <name type="scientific">Microthyrium microscopicum</name>
    <dbReference type="NCBI Taxonomy" id="703497"/>
    <lineage>
        <taxon>Eukaryota</taxon>
        <taxon>Fungi</taxon>
        <taxon>Dikarya</taxon>
        <taxon>Ascomycota</taxon>
        <taxon>Pezizomycotina</taxon>
        <taxon>Dothideomycetes</taxon>
        <taxon>Dothideomycetes incertae sedis</taxon>
        <taxon>Microthyriales</taxon>
        <taxon>Microthyriaceae</taxon>
        <taxon>Microthyrium</taxon>
    </lineage>
</organism>
<dbReference type="Proteomes" id="UP000799302">
    <property type="component" value="Unassembled WGS sequence"/>
</dbReference>
<evidence type="ECO:0000313" key="3">
    <source>
        <dbReference type="EMBL" id="KAF2672995.1"/>
    </source>
</evidence>
<dbReference type="Gene3D" id="3.30.200.20">
    <property type="entry name" value="Phosphorylase Kinase, domain 1"/>
    <property type="match status" value="1"/>
</dbReference>
<protein>
    <recommendedName>
        <fullName evidence="2">Protein kinase domain-containing protein</fullName>
    </recommendedName>
</protein>
<feature type="compositionally biased region" description="Polar residues" evidence="1">
    <location>
        <begin position="471"/>
        <end position="483"/>
    </location>
</feature>
<feature type="region of interest" description="Disordered" evidence="1">
    <location>
        <begin position="457"/>
        <end position="487"/>
    </location>
</feature>
<dbReference type="AlphaFoldDB" id="A0A6A6UL38"/>
<dbReference type="Gene3D" id="1.10.510.10">
    <property type="entry name" value="Transferase(Phosphotransferase) domain 1"/>
    <property type="match status" value="1"/>
</dbReference>
<dbReference type="GO" id="GO:0005524">
    <property type="term" value="F:ATP binding"/>
    <property type="evidence" value="ECO:0007669"/>
    <property type="project" value="InterPro"/>
</dbReference>
<dbReference type="InterPro" id="IPR011009">
    <property type="entry name" value="Kinase-like_dom_sf"/>
</dbReference>
<dbReference type="PROSITE" id="PS50011">
    <property type="entry name" value="PROTEIN_KINASE_DOM"/>
    <property type="match status" value="1"/>
</dbReference>
<reference evidence="3" key="1">
    <citation type="journal article" date="2020" name="Stud. Mycol.">
        <title>101 Dothideomycetes genomes: a test case for predicting lifestyles and emergence of pathogens.</title>
        <authorList>
            <person name="Haridas S."/>
            <person name="Albert R."/>
            <person name="Binder M."/>
            <person name="Bloem J."/>
            <person name="Labutti K."/>
            <person name="Salamov A."/>
            <person name="Andreopoulos B."/>
            <person name="Baker S."/>
            <person name="Barry K."/>
            <person name="Bills G."/>
            <person name="Bluhm B."/>
            <person name="Cannon C."/>
            <person name="Castanera R."/>
            <person name="Culley D."/>
            <person name="Daum C."/>
            <person name="Ezra D."/>
            <person name="Gonzalez J."/>
            <person name="Henrissat B."/>
            <person name="Kuo A."/>
            <person name="Liang C."/>
            <person name="Lipzen A."/>
            <person name="Lutzoni F."/>
            <person name="Magnuson J."/>
            <person name="Mondo S."/>
            <person name="Nolan M."/>
            <person name="Ohm R."/>
            <person name="Pangilinan J."/>
            <person name="Park H.-J."/>
            <person name="Ramirez L."/>
            <person name="Alfaro M."/>
            <person name="Sun H."/>
            <person name="Tritt A."/>
            <person name="Yoshinaga Y."/>
            <person name="Zwiers L.-H."/>
            <person name="Turgeon B."/>
            <person name="Goodwin S."/>
            <person name="Spatafora J."/>
            <person name="Crous P."/>
            <person name="Grigoriev I."/>
        </authorList>
    </citation>
    <scope>NUCLEOTIDE SEQUENCE</scope>
    <source>
        <strain evidence="3">CBS 115976</strain>
    </source>
</reference>
<evidence type="ECO:0000313" key="4">
    <source>
        <dbReference type="Proteomes" id="UP000799302"/>
    </source>
</evidence>
<dbReference type="GO" id="GO:0004672">
    <property type="term" value="F:protein kinase activity"/>
    <property type="evidence" value="ECO:0007669"/>
    <property type="project" value="InterPro"/>
</dbReference>
<accession>A0A6A6UL38</accession>